<proteinExistence type="predicted"/>
<evidence type="ECO:0000313" key="3">
    <source>
        <dbReference type="Proteomes" id="UP001293254"/>
    </source>
</evidence>
<reference evidence="2" key="1">
    <citation type="submission" date="2020-06" db="EMBL/GenBank/DDBJ databases">
        <authorList>
            <person name="Li T."/>
            <person name="Hu X."/>
            <person name="Zhang T."/>
            <person name="Song X."/>
            <person name="Zhang H."/>
            <person name="Dai N."/>
            <person name="Sheng W."/>
            <person name="Hou X."/>
            <person name="Wei L."/>
        </authorList>
    </citation>
    <scope>NUCLEOTIDE SEQUENCE</scope>
    <source>
        <strain evidence="2">3651</strain>
        <tissue evidence="2">Leaf</tissue>
    </source>
</reference>
<organism evidence="2 3">
    <name type="scientific">Sesamum alatum</name>
    <dbReference type="NCBI Taxonomy" id="300844"/>
    <lineage>
        <taxon>Eukaryota</taxon>
        <taxon>Viridiplantae</taxon>
        <taxon>Streptophyta</taxon>
        <taxon>Embryophyta</taxon>
        <taxon>Tracheophyta</taxon>
        <taxon>Spermatophyta</taxon>
        <taxon>Magnoliopsida</taxon>
        <taxon>eudicotyledons</taxon>
        <taxon>Gunneridae</taxon>
        <taxon>Pentapetalae</taxon>
        <taxon>asterids</taxon>
        <taxon>lamiids</taxon>
        <taxon>Lamiales</taxon>
        <taxon>Pedaliaceae</taxon>
        <taxon>Sesamum</taxon>
    </lineage>
</organism>
<dbReference type="AlphaFoldDB" id="A0AAE2C7N9"/>
<accession>A0AAE2C7N9</accession>
<gene>
    <name evidence="2" type="ORF">Salat_2973800</name>
</gene>
<keyword evidence="1" id="KW-0472">Membrane</keyword>
<protein>
    <submittedName>
        <fullName evidence="2">Mitochondrial protein</fullName>
    </submittedName>
</protein>
<dbReference type="Proteomes" id="UP001293254">
    <property type="component" value="Unassembled WGS sequence"/>
</dbReference>
<evidence type="ECO:0000256" key="1">
    <source>
        <dbReference type="SAM" id="Phobius"/>
    </source>
</evidence>
<keyword evidence="1" id="KW-0812">Transmembrane</keyword>
<keyword evidence="3" id="KW-1185">Reference proteome</keyword>
<feature type="transmembrane region" description="Helical" evidence="1">
    <location>
        <begin position="12"/>
        <end position="33"/>
    </location>
</feature>
<sequence>MKTRTRLPAANGIAPELLPSSFLLYSFVPLFPFKRGRGKQAKLATDRRGKSLVTEVDYRTGVGKNLAKGTTFLIPLQAQGIRFSFTLGETENSISGEALVVAGGGGKAFSGPVNGES</sequence>
<dbReference type="EMBL" id="JACGWO010000035">
    <property type="protein sequence ID" value="KAK4412069.1"/>
    <property type="molecule type" value="Genomic_DNA"/>
</dbReference>
<reference evidence="2" key="2">
    <citation type="journal article" date="2024" name="Plant">
        <title>Genomic evolution and insights into agronomic trait innovations of Sesamum species.</title>
        <authorList>
            <person name="Miao H."/>
            <person name="Wang L."/>
            <person name="Qu L."/>
            <person name="Liu H."/>
            <person name="Sun Y."/>
            <person name="Le M."/>
            <person name="Wang Q."/>
            <person name="Wei S."/>
            <person name="Zheng Y."/>
            <person name="Lin W."/>
            <person name="Duan Y."/>
            <person name="Cao H."/>
            <person name="Xiong S."/>
            <person name="Wang X."/>
            <person name="Wei L."/>
            <person name="Li C."/>
            <person name="Ma Q."/>
            <person name="Ju M."/>
            <person name="Zhao R."/>
            <person name="Li G."/>
            <person name="Mu C."/>
            <person name="Tian Q."/>
            <person name="Mei H."/>
            <person name="Zhang T."/>
            <person name="Gao T."/>
            <person name="Zhang H."/>
        </authorList>
    </citation>
    <scope>NUCLEOTIDE SEQUENCE</scope>
    <source>
        <strain evidence="2">3651</strain>
    </source>
</reference>
<comment type="caution">
    <text evidence="2">The sequence shown here is derived from an EMBL/GenBank/DDBJ whole genome shotgun (WGS) entry which is preliminary data.</text>
</comment>
<name>A0AAE2C7N9_9LAMI</name>
<keyword evidence="1" id="KW-1133">Transmembrane helix</keyword>
<evidence type="ECO:0000313" key="2">
    <source>
        <dbReference type="EMBL" id="KAK4412069.1"/>
    </source>
</evidence>